<name>A0A829HHF7_9GAMM</name>
<dbReference type="EMBL" id="ATGG01000013">
    <property type="protein sequence ID" value="EPF83422.1"/>
    <property type="molecule type" value="Genomic_DNA"/>
</dbReference>
<dbReference type="AlphaFoldDB" id="A0A829HHF7"/>
<sequence>MTTQDSTINIEDYKNIMQFFYDFNDENTEKRSQALVWFYENFELVLSFPLYLSIQAIEGINESQISPHIHILELKDDQGISHPTYVIATYAFQPTVEMQEPLSNAEFKCINLELGKIIFNIFPAIQQKYENTIISISFPNDIHQQFFLDRQESAFISLFKDDIEILRKIAFTALSSQDSNLSEELWSRHLNHRQFRQFIYSFGLEHPEIEKIWCWGLGNILYITLDCPSSCFKQYKQLLTLELSAVIKDSELSLQILDLDQLEKNEIQENILAEEFSLFFQRTWNHFFLFRWWRNFRKIPLITVKDQ</sequence>
<organism evidence="1 2">
    <name type="scientific">Acinetobacter gyllenbergii CIP 110306 = MTCC 11365</name>
    <dbReference type="NCBI Taxonomy" id="1217657"/>
    <lineage>
        <taxon>Bacteria</taxon>
        <taxon>Pseudomonadati</taxon>
        <taxon>Pseudomonadota</taxon>
        <taxon>Gammaproteobacteria</taxon>
        <taxon>Moraxellales</taxon>
        <taxon>Moraxellaceae</taxon>
        <taxon>Acinetobacter</taxon>
    </lineage>
</organism>
<gene>
    <name evidence="1" type="ORF">F957_01768</name>
</gene>
<dbReference type="Proteomes" id="UP000014523">
    <property type="component" value="Unassembled WGS sequence"/>
</dbReference>
<evidence type="ECO:0000313" key="2">
    <source>
        <dbReference type="Proteomes" id="UP000014523"/>
    </source>
</evidence>
<reference evidence="1 2" key="1">
    <citation type="submission" date="2013-06" db="EMBL/GenBank/DDBJ databases">
        <title>The Genome Sequence of Acinetobacter gyllenbergii CIP 110306.</title>
        <authorList>
            <consortium name="The Broad Institute Genome Sequencing Platform"/>
            <consortium name="The Broad Institute Genome Sequencing Center for Infectious Disease"/>
            <person name="Cerqueira G."/>
            <person name="Feldgarden M."/>
            <person name="Courvalin P."/>
            <person name="Perichon B."/>
            <person name="Grillot-Courvalin C."/>
            <person name="Clermont D."/>
            <person name="Rocha E."/>
            <person name="Yoon E.-J."/>
            <person name="Nemec A."/>
            <person name="Young S.K."/>
            <person name="Zeng Q."/>
            <person name="Gargeya S."/>
            <person name="Fitzgerald M."/>
            <person name="Abouelleil A."/>
            <person name="Alvarado L."/>
            <person name="Berlin A.M."/>
            <person name="Chapman S.B."/>
            <person name="Dewar J."/>
            <person name="Goldberg J."/>
            <person name="Griggs A."/>
            <person name="Gujja S."/>
            <person name="Hansen M."/>
            <person name="Howarth C."/>
            <person name="Imamovic A."/>
            <person name="Larimer J."/>
            <person name="McCowan C."/>
            <person name="Murphy C."/>
            <person name="Pearson M."/>
            <person name="Priest M."/>
            <person name="Roberts A."/>
            <person name="Saif S."/>
            <person name="Shea T."/>
            <person name="Sykes S."/>
            <person name="Wortman J."/>
            <person name="Nusbaum C."/>
            <person name="Birren B."/>
        </authorList>
    </citation>
    <scope>NUCLEOTIDE SEQUENCE [LARGE SCALE GENOMIC DNA]</scope>
    <source>
        <strain evidence="1 2">CIP 110306</strain>
    </source>
</reference>
<accession>A0A829HHF7</accession>
<evidence type="ECO:0000313" key="1">
    <source>
        <dbReference type="EMBL" id="EPF83422.1"/>
    </source>
</evidence>
<protein>
    <submittedName>
        <fullName evidence="1">Uncharacterized protein</fullName>
    </submittedName>
</protein>
<keyword evidence="2" id="KW-1185">Reference proteome</keyword>
<dbReference type="RefSeq" id="WP_016539842.1">
    <property type="nucleotide sequence ID" value="NZ_ASQH01000001.1"/>
</dbReference>
<proteinExistence type="predicted"/>
<comment type="caution">
    <text evidence="1">The sequence shown here is derived from an EMBL/GenBank/DDBJ whole genome shotgun (WGS) entry which is preliminary data.</text>
</comment>